<dbReference type="Proteomes" id="UP000249056">
    <property type="component" value="Unassembled WGS sequence"/>
</dbReference>
<organism evidence="1 2">
    <name type="scientific">Monilinia fructigena</name>
    <dbReference type="NCBI Taxonomy" id="38457"/>
    <lineage>
        <taxon>Eukaryota</taxon>
        <taxon>Fungi</taxon>
        <taxon>Dikarya</taxon>
        <taxon>Ascomycota</taxon>
        <taxon>Pezizomycotina</taxon>
        <taxon>Leotiomycetes</taxon>
        <taxon>Helotiales</taxon>
        <taxon>Sclerotiniaceae</taxon>
        <taxon>Monilinia</taxon>
    </lineage>
</organism>
<name>A0A395IQB0_9HELO</name>
<evidence type="ECO:0000313" key="1">
    <source>
        <dbReference type="EMBL" id="RAL61788.1"/>
    </source>
</evidence>
<reference evidence="1 2" key="1">
    <citation type="submission" date="2018-06" db="EMBL/GenBank/DDBJ databases">
        <title>Genome Sequence of the Brown Rot Fungal Pathogen Monilinia fructigena.</title>
        <authorList>
            <person name="Landi L."/>
            <person name="De Miccolis Angelini R.M."/>
            <person name="Pollastro S."/>
            <person name="Abate D."/>
            <person name="Faretra F."/>
            <person name="Romanazzi G."/>
        </authorList>
    </citation>
    <scope>NUCLEOTIDE SEQUENCE [LARGE SCALE GENOMIC DNA]</scope>
    <source>
        <strain evidence="1 2">Mfrg269</strain>
    </source>
</reference>
<keyword evidence="2" id="KW-1185">Reference proteome</keyword>
<proteinExistence type="predicted"/>
<dbReference type="AlphaFoldDB" id="A0A395IQB0"/>
<comment type="caution">
    <text evidence="1">The sequence shown here is derived from an EMBL/GenBank/DDBJ whole genome shotgun (WGS) entry which is preliminary data.</text>
</comment>
<dbReference type="OrthoDB" id="3564670at2759"/>
<dbReference type="EMBL" id="QKRW01000028">
    <property type="protein sequence ID" value="RAL61788.1"/>
    <property type="molecule type" value="Genomic_DNA"/>
</dbReference>
<evidence type="ECO:0000313" key="2">
    <source>
        <dbReference type="Proteomes" id="UP000249056"/>
    </source>
</evidence>
<protein>
    <submittedName>
        <fullName evidence="1">Uncharacterized protein</fullName>
    </submittedName>
</protein>
<sequence>MALPRRPHRKHYILPRSSRHLFTLRITRGNPDKNKHGLPTFKIAKRQDYDFSFQGIPIFEFSTRKLFAATSLPSGNEAENGNENNAPIADFLSVDGLEPYEAQDPYHEFLSKLPRTRSVAQHFVAHMRKALDSAARPYKTTGR</sequence>
<accession>A0A395IQB0</accession>
<gene>
    <name evidence="1" type="ORF">DID88_002851</name>
</gene>